<gene>
    <name evidence="2" type="ORF">UCDDA912_g00117</name>
</gene>
<dbReference type="PANTHER" id="PTHR42085:SF8">
    <property type="entry name" value="F-BOX DOMAIN-CONTAINING PROTEIN"/>
    <property type="match status" value="1"/>
</dbReference>
<feature type="compositionally biased region" description="Acidic residues" evidence="1">
    <location>
        <begin position="20"/>
        <end position="40"/>
    </location>
</feature>
<sequence>MTQRRYPKRKRATVNYEIDQSVDGDLDLEDDGNVSEELGEDSTASASSANSINAQHRDAITVAEVDSEFEDATFGSRRIKKRKVVPKPKAKSQPRVKRPPKFKPFRLMELPPELRLKVYEEALVDPHGVNIRAYADKYESVALHVSVSDVVSRYISPKRNCYVRGQWSRIPDGAVPKKKYQLSPNLLAASKTVHEEAVSLLWTQPFIFTDVAALHTFLLMLRPETISRLRDITILTGGWIGNRAFYAFVLLRDAPFLQNFRLECKIRSDIRLRSGVPREVAIGQQLASKLYRDCRPFLKALVKQQGAESIHKVFKFHRTEFTKSFFNPATLAWVHEDWSQDREDRALEAMIAELNTIMSRKILPRIPRSRS</sequence>
<keyword evidence="3" id="KW-1185">Reference proteome</keyword>
<feature type="region of interest" description="Disordered" evidence="1">
    <location>
        <begin position="1"/>
        <end position="52"/>
    </location>
</feature>
<evidence type="ECO:0000313" key="3">
    <source>
        <dbReference type="Proteomes" id="UP000034680"/>
    </source>
</evidence>
<dbReference type="EMBL" id="LCUC01000007">
    <property type="protein sequence ID" value="KKY39802.1"/>
    <property type="molecule type" value="Genomic_DNA"/>
</dbReference>
<evidence type="ECO:0000256" key="1">
    <source>
        <dbReference type="SAM" id="MobiDB-lite"/>
    </source>
</evidence>
<comment type="caution">
    <text evidence="2">The sequence shown here is derived from an EMBL/GenBank/DDBJ whole genome shotgun (WGS) entry which is preliminary data.</text>
</comment>
<name>A0A0G2G0A6_9PEZI</name>
<proteinExistence type="predicted"/>
<accession>A0A0G2G0A6</accession>
<dbReference type="InterPro" id="IPR038883">
    <property type="entry name" value="AN11006-like"/>
</dbReference>
<organism evidence="2 3">
    <name type="scientific">Diaporthe ampelina</name>
    <dbReference type="NCBI Taxonomy" id="1214573"/>
    <lineage>
        <taxon>Eukaryota</taxon>
        <taxon>Fungi</taxon>
        <taxon>Dikarya</taxon>
        <taxon>Ascomycota</taxon>
        <taxon>Pezizomycotina</taxon>
        <taxon>Sordariomycetes</taxon>
        <taxon>Sordariomycetidae</taxon>
        <taxon>Diaporthales</taxon>
        <taxon>Diaporthaceae</taxon>
        <taxon>Diaporthe</taxon>
    </lineage>
</organism>
<dbReference type="OrthoDB" id="5397846at2759"/>
<evidence type="ECO:0000313" key="2">
    <source>
        <dbReference type="EMBL" id="KKY39802.1"/>
    </source>
</evidence>
<reference evidence="2 3" key="1">
    <citation type="submission" date="2015-05" db="EMBL/GenBank/DDBJ databases">
        <title>Distinctive expansion of gene families associated with plant cell wall degradation and secondary metabolism in the genomes of grapevine trunk pathogens.</title>
        <authorList>
            <person name="Lawrence D.P."/>
            <person name="Travadon R."/>
            <person name="Rolshausen P.E."/>
            <person name="Baumgartner K."/>
        </authorList>
    </citation>
    <scope>NUCLEOTIDE SEQUENCE [LARGE SCALE GENOMIC DNA]</scope>
    <source>
        <strain evidence="2">DA912</strain>
    </source>
</reference>
<dbReference type="AlphaFoldDB" id="A0A0G2G0A6"/>
<dbReference type="PANTHER" id="PTHR42085">
    <property type="entry name" value="F-BOX DOMAIN-CONTAINING PROTEIN"/>
    <property type="match status" value="1"/>
</dbReference>
<feature type="compositionally biased region" description="Basic residues" evidence="1">
    <location>
        <begin position="1"/>
        <end position="12"/>
    </location>
</feature>
<reference evidence="2 3" key="2">
    <citation type="submission" date="2015-05" db="EMBL/GenBank/DDBJ databases">
        <authorList>
            <person name="Morales-Cruz A."/>
            <person name="Amrine K.C."/>
            <person name="Cantu D."/>
        </authorList>
    </citation>
    <scope>NUCLEOTIDE SEQUENCE [LARGE SCALE GENOMIC DNA]</scope>
    <source>
        <strain evidence="2">DA912</strain>
    </source>
</reference>
<dbReference type="STRING" id="1214573.A0A0G2G0A6"/>
<protein>
    <submittedName>
        <fullName evidence="2">Uncharacterized protein</fullName>
    </submittedName>
</protein>
<dbReference type="Proteomes" id="UP000034680">
    <property type="component" value="Unassembled WGS sequence"/>
</dbReference>